<dbReference type="SUPFAM" id="SSF55961">
    <property type="entry name" value="Bet v1-like"/>
    <property type="match status" value="1"/>
</dbReference>
<organism evidence="1 2">
    <name type="scientific">Arthrobacter terrae</name>
    <dbReference type="NCBI Taxonomy" id="2935737"/>
    <lineage>
        <taxon>Bacteria</taxon>
        <taxon>Bacillati</taxon>
        <taxon>Actinomycetota</taxon>
        <taxon>Actinomycetes</taxon>
        <taxon>Micrococcales</taxon>
        <taxon>Micrococcaceae</taxon>
        <taxon>Arthrobacter</taxon>
    </lineage>
</organism>
<dbReference type="AlphaFoldDB" id="A0A931G3W8"/>
<dbReference type="CDD" id="cd07814">
    <property type="entry name" value="SRPBCC_CalC_Aha1-like"/>
    <property type="match status" value="1"/>
</dbReference>
<evidence type="ECO:0000313" key="2">
    <source>
        <dbReference type="Proteomes" id="UP000655366"/>
    </source>
</evidence>
<keyword evidence="2" id="KW-1185">Reference proteome</keyword>
<dbReference type="RefSeq" id="WP_196395119.1">
    <property type="nucleotide sequence ID" value="NZ_JADNYM010000002.1"/>
</dbReference>
<dbReference type="InterPro" id="IPR023393">
    <property type="entry name" value="START-like_dom_sf"/>
</dbReference>
<comment type="caution">
    <text evidence="1">The sequence shown here is derived from an EMBL/GenBank/DDBJ whole genome shotgun (WGS) entry which is preliminary data.</text>
</comment>
<proteinExistence type="predicted"/>
<name>A0A931G3W8_9MICC</name>
<gene>
    <name evidence="1" type="ORF">IV500_01840</name>
</gene>
<reference evidence="1 2" key="1">
    <citation type="submission" date="2020-11" db="EMBL/GenBank/DDBJ databases">
        <title>Arthrobacter antarcticus sp. nov., isolated from Antarctic Soil.</title>
        <authorList>
            <person name="Li J."/>
        </authorList>
    </citation>
    <scope>NUCLEOTIDE SEQUENCE [LARGE SCALE GENOMIC DNA]</scope>
    <source>
        <strain evidence="1 2">Z1-20</strain>
    </source>
</reference>
<protein>
    <submittedName>
        <fullName evidence="1">SRPBCC domain-containing protein</fullName>
    </submittedName>
</protein>
<dbReference type="Gene3D" id="3.30.530.20">
    <property type="match status" value="1"/>
</dbReference>
<evidence type="ECO:0000313" key="1">
    <source>
        <dbReference type="EMBL" id="MBG0738178.1"/>
    </source>
</evidence>
<accession>A0A931G3W8</accession>
<sequence length="238" mass="26141">MGNNELSVHINADAEQVWRMLREPARTAQWHGWESDSLADEISQIYYTGVTEGPDHLSLHMAMGDVFTLKPVPDGTVLTMTRGKATGEWAPYDGDITAGWAMFIQQLRFALERHPHGTRRTIFADGMTSSARSLWEALGIDTGWLPEAGGDYSLQLSTGASLEGKVWYRSDTQLGLTVQSYAEHADGLLILAEQAPLKGIRPAKGAQVIASTYDLGAAAFESIAEQWDGFMEQHFPEG</sequence>
<dbReference type="Proteomes" id="UP000655366">
    <property type="component" value="Unassembled WGS sequence"/>
</dbReference>
<dbReference type="EMBL" id="JADNYM010000002">
    <property type="protein sequence ID" value="MBG0738178.1"/>
    <property type="molecule type" value="Genomic_DNA"/>
</dbReference>